<feature type="compositionally biased region" description="Low complexity" evidence="13">
    <location>
        <begin position="401"/>
        <end position="425"/>
    </location>
</feature>
<dbReference type="SMART" id="SM01381">
    <property type="entry name" value="7TM_GPCR_Srsx"/>
    <property type="match status" value="1"/>
</dbReference>
<comment type="caution">
    <text evidence="17">The sequence shown here is derived from an EMBL/GenBank/DDBJ whole genome shotgun (WGS) entry which is preliminary data.</text>
</comment>
<keyword evidence="10 12" id="KW-0807">Transducer</keyword>
<evidence type="ECO:0000256" key="12">
    <source>
        <dbReference type="RuleBase" id="RU000688"/>
    </source>
</evidence>
<feature type="region of interest" description="Disordered" evidence="13">
    <location>
        <begin position="46"/>
        <end position="76"/>
    </location>
</feature>
<feature type="compositionally biased region" description="Basic residues" evidence="13">
    <location>
        <begin position="522"/>
        <end position="532"/>
    </location>
</feature>
<dbReference type="InterPro" id="IPR036638">
    <property type="entry name" value="HLH_DNA-bd_sf"/>
</dbReference>
<dbReference type="PROSITE" id="PS50888">
    <property type="entry name" value="BHLH"/>
    <property type="match status" value="1"/>
</dbReference>
<evidence type="ECO:0000313" key="17">
    <source>
        <dbReference type="EMBL" id="KAH9414560.1"/>
    </source>
</evidence>
<evidence type="ECO:0000256" key="1">
    <source>
        <dbReference type="ARBA" id="ARBA00004651"/>
    </source>
</evidence>
<dbReference type="InterPro" id="IPR017452">
    <property type="entry name" value="GPCR_Rhodpsn_7TM"/>
</dbReference>
<dbReference type="InterPro" id="IPR011598">
    <property type="entry name" value="bHLH_dom"/>
</dbReference>
<evidence type="ECO:0000256" key="11">
    <source>
        <dbReference type="ARBA" id="ARBA00023288"/>
    </source>
</evidence>
<keyword evidence="9 12" id="KW-0675">Receptor</keyword>
<dbReference type="EMBL" id="NJHN03000107">
    <property type="protein sequence ID" value="KAH9414560.1"/>
    <property type="molecule type" value="Genomic_DNA"/>
</dbReference>
<proteinExistence type="inferred from homology"/>
<feature type="compositionally biased region" description="Low complexity" evidence="13">
    <location>
        <begin position="534"/>
        <end position="545"/>
    </location>
</feature>
<evidence type="ECO:0000259" key="16">
    <source>
        <dbReference type="PROSITE" id="PS50888"/>
    </source>
</evidence>
<evidence type="ECO:0000256" key="2">
    <source>
        <dbReference type="ARBA" id="ARBA00010663"/>
    </source>
</evidence>
<dbReference type="Gene3D" id="4.10.280.10">
    <property type="entry name" value="Helix-loop-helix DNA-binding domain"/>
    <property type="match status" value="1"/>
</dbReference>
<evidence type="ECO:0000256" key="5">
    <source>
        <dbReference type="ARBA" id="ARBA00022989"/>
    </source>
</evidence>
<reference evidence="17 18" key="2">
    <citation type="journal article" date="2022" name="Mol. Biol. Evol.">
        <title>Comparative Genomics Reveals Insights into the Divergent Evolution of Astigmatic Mites and Household Pest Adaptations.</title>
        <authorList>
            <person name="Xiong Q."/>
            <person name="Wan A.T."/>
            <person name="Liu X."/>
            <person name="Fung C.S."/>
            <person name="Xiao X."/>
            <person name="Malainual N."/>
            <person name="Hou J."/>
            <person name="Wang L."/>
            <person name="Wang M."/>
            <person name="Yang K.Y."/>
            <person name="Cui Y."/>
            <person name="Leung E.L."/>
            <person name="Nong W."/>
            <person name="Shin S.K."/>
            <person name="Au S.W."/>
            <person name="Jeong K.Y."/>
            <person name="Chew F.T."/>
            <person name="Hui J.H."/>
            <person name="Leung T.F."/>
            <person name="Tungtrongchitr A."/>
            <person name="Zhong N."/>
            <person name="Liu Z."/>
            <person name="Tsui S.K."/>
        </authorList>
    </citation>
    <scope>NUCLEOTIDE SEQUENCE [LARGE SCALE GENOMIC DNA]</scope>
    <source>
        <strain evidence="17">Derp</strain>
    </source>
</reference>
<feature type="domain" description="BHLH" evidence="16">
    <location>
        <begin position="598"/>
        <end position="650"/>
    </location>
</feature>
<dbReference type="SUPFAM" id="SSF47459">
    <property type="entry name" value="HLH, helix-loop-helix DNA-binding domain"/>
    <property type="match status" value="1"/>
</dbReference>
<keyword evidence="11" id="KW-0449">Lipoprotein</keyword>
<reference evidence="17 18" key="1">
    <citation type="journal article" date="2018" name="J. Allergy Clin. Immunol.">
        <title>High-quality assembly of Dermatophagoides pteronyssinus genome and transcriptome reveals a wide range of novel allergens.</title>
        <authorList>
            <person name="Liu X.Y."/>
            <person name="Yang K.Y."/>
            <person name="Wang M.Q."/>
            <person name="Kwok J.S."/>
            <person name="Zeng X."/>
            <person name="Yang Z."/>
            <person name="Xiao X.J."/>
            <person name="Lau C.P."/>
            <person name="Li Y."/>
            <person name="Huang Z.M."/>
            <person name="Ba J.G."/>
            <person name="Yim A.K."/>
            <person name="Ouyang C.Y."/>
            <person name="Ngai S.M."/>
            <person name="Chan T.F."/>
            <person name="Leung E.L."/>
            <person name="Liu L."/>
            <person name="Liu Z.G."/>
            <person name="Tsui S.K."/>
        </authorList>
    </citation>
    <scope>NUCLEOTIDE SEQUENCE [LARGE SCALE GENOMIC DNA]</scope>
    <source>
        <strain evidence="17">Derp</strain>
    </source>
</reference>
<feature type="domain" description="G-protein coupled receptors family 1 profile" evidence="15">
    <location>
        <begin position="104"/>
        <end position="356"/>
    </location>
</feature>
<feature type="transmembrane region" description="Helical" evidence="14">
    <location>
        <begin position="125"/>
        <end position="149"/>
    </location>
</feature>
<evidence type="ECO:0000256" key="10">
    <source>
        <dbReference type="ARBA" id="ARBA00023224"/>
    </source>
</evidence>
<dbReference type="PRINTS" id="PR00384">
    <property type="entry name" value="OPIOIDR"/>
</dbReference>
<evidence type="ECO:0000256" key="7">
    <source>
        <dbReference type="ARBA" id="ARBA00023136"/>
    </source>
</evidence>
<dbReference type="InterPro" id="IPR000276">
    <property type="entry name" value="GPCR_Rhodpsn"/>
</dbReference>
<dbReference type="PROSITE" id="PS50262">
    <property type="entry name" value="G_PROTEIN_RECEP_F1_2"/>
    <property type="match status" value="1"/>
</dbReference>
<feature type="transmembrane region" description="Helical" evidence="14">
    <location>
        <begin position="298"/>
        <end position="318"/>
    </location>
</feature>
<dbReference type="Gene3D" id="1.20.1070.10">
    <property type="entry name" value="Rhodopsin 7-helix transmembrane proteins"/>
    <property type="match status" value="1"/>
</dbReference>
<dbReference type="SUPFAM" id="SSF81321">
    <property type="entry name" value="Family A G protein-coupled receptor-like"/>
    <property type="match status" value="1"/>
</dbReference>
<evidence type="ECO:0000256" key="3">
    <source>
        <dbReference type="ARBA" id="ARBA00022475"/>
    </source>
</evidence>
<dbReference type="PANTHER" id="PTHR24229">
    <property type="entry name" value="NEUROPEPTIDES RECEPTOR"/>
    <property type="match status" value="1"/>
</dbReference>
<dbReference type="Pfam" id="PF00010">
    <property type="entry name" value="HLH"/>
    <property type="match status" value="1"/>
</dbReference>
<feature type="transmembrane region" description="Helical" evidence="14">
    <location>
        <begin position="161"/>
        <end position="180"/>
    </location>
</feature>
<keyword evidence="3" id="KW-1003">Cell membrane</keyword>
<evidence type="ECO:0000256" key="14">
    <source>
        <dbReference type="SAM" id="Phobius"/>
    </source>
</evidence>
<organism evidence="17 18">
    <name type="scientific">Dermatophagoides pteronyssinus</name>
    <name type="common">European house dust mite</name>
    <dbReference type="NCBI Taxonomy" id="6956"/>
    <lineage>
        <taxon>Eukaryota</taxon>
        <taxon>Metazoa</taxon>
        <taxon>Ecdysozoa</taxon>
        <taxon>Arthropoda</taxon>
        <taxon>Chelicerata</taxon>
        <taxon>Arachnida</taxon>
        <taxon>Acari</taxon>
        <taxon>Acariformes</taxon>
        <taxon>Sarcoptiformes</taxon>
        <taxon>Astigmata</taxon>
        <taxon>Psoroptidia</taxon>
        <taxon>Analgoidea</taxon>
        <taxon>Pyroglyphidae</taxon>
        <taxon>Dermatophagoidinae</taxon>
        <taxon>Dermatophagoides</taxon>
    </lineage>
</organism>
<sequence>MDLPENLGFSSLFANNNNNSNSLELLLKNEFLLDYCRRQFSDFESSDFESPLSSMSSLPSSTLSTSSTTSTQQQQQHSNRSTNEIILFIFIILYCLVFLIGFFGNSLVIYVVLRFSKMQTVTNMYIFNLAIADEMFLIGLVFLITTFFVKYWMFGRILCKIYMTFTSINQFTSSLLLTVMSADRYVAVCHPIDAPRFRTSFIAKFVCLTVWTISALLMVPIFMYGNTMESETTVTCNIIWPESDQMKGARTFTLYSFFLGFFIPFVLIFLFYILVICRLRHVGPKKKSKEKKKSHRKVTYLVLTVISVYVLCCLPYWIGQFYITFIATGKSQFAFIFNLLAGCLTYANSAANPILYAFLSENFKKSFAKAFTCASGKDINAQLQLENSQVMANRTNHHPQQQKQQSQQQRKRTTTATAATATTTALNNPIQKSSSNDDNDIDDKNDKDLIENNLSSVVPNLTNASCDNESSIGSISTSSSSKSTTNTASINSGKFSIATNNLNLNDDDDDDDRSGSEQQQQKRQRRRRRRQRTSSCSDDNCANNNHHPIKRKRNNMRSIRRRQRNDRRKMNNSTNATTNETTNTTTNTTINTSKERNLRRLESNERERIRMHSLNDAFQSLREVIPHISKERKLSKIETLTLAKNYIVALTDYIMRSSTSASASSSTTAATSNNSSILLDHEQQLTNIAENLCKFHTNGSNRNQNNRKNKHKISNSNKQTNV</sequence>
<keyword evidence="8" id="KW-0564">Palmitate</keyword>
<dbReference type="Proteomes" id="UP000887458">
    <property type="component" value="Unassembled WGS sequence"/>
</dbReference>
<feature type="transmembrane region" description="Helical" evidence="14">
    <location>
        <begin position="254"/>
        <end position="277"/>
    </location>
</feature>
<feature type="compositionally biased region" description="Low complexity" evidence="13">
    <location>
        <begin position="571"/>
        <end position="592"/>
    </location>
</feature>
<keyword evidence="4 12" id="KW-0812">Transmembrane</keyword>
<evidence type="ECO:0000313" key="18">
    <source>
        <dbReference type="Proteomes" id="UP000887458"/>
    </source>
</evidence>
<keyword evidence="5 14" id="KW-1133">Transmembrane helix</keyword>
<dbReference type="CDD" id="cd19712">
    <property type="entry name" value="bHLH_TS_dimmed_like"/>
    <property type="match status" value="1"/>
</dbReference>
<protein>
    <submittedName>
        <fullName evidence="17">Somatostatin receptor type 5</fullName>
    </submittedName>
</protein>
<dbReference type="PANTHER" id="PTHR24229:SF40">
    <property type="entry name" value="ALLATOSTATIN C RECEPTOR 1-RELATED"/>
    <property type="match status" value="1"/>
</dbReference>
<comment type="subcellular location">
    <subcellularLocation>
        <location evidence="1">Cell membrane</location>
        <topology evidence="1">Multi-pass membrane protein</topology>
    </subcellularLocation>
</comment>
<evidence type="ECO:0000256" key="13">
    <source>
        <dbReference type="SAM" id="MobiDB-lite"/>
    </source>
</evidence>
<keyword evidence="6 12" id="KW-0297">G-protein coupled receptor</keyword>
<gene>
    <name evidence="17" type="primary">SSTR5_1</name>
    <name evidence="17" type="ORF">DERP_008756</name>
</gene>
<accession>A0ABQ8IW83</accession>
<feature type="compositionally biased region" description="Basic residues" evidence="13">
    <location>
        <begin position="547"/>
        <end position="567"/>
    </location>
</feature>
<feature type="transmembrane region" description="Helical" evidence="14">
    <location>
        <begin position="333"/>
        <end position="359"/>
    </location>
</feature>
<name>A0ABQ8IW83_DERPT</name>
<feature type="region of interest" description="Disordered" evidence="13">
    <location>
        <begin position="394"/>
        <end position="447"/>
    </location>
</feature>
<keyword evidence="18" id="KW-1185">Reference proteome</keyword>
<dbReference type="SMART" id="SM00353">
    <property type="entry name" value="HLH"/>
    <property type="match status" value="1"/>
</dbReference>
<feature type="region of interest" description="Disordered" evidence="13">
    <location>
        <begin position="696"/>
        <end position="722"/>
    </location>
</feature>
<dbReference type="PRINTS" id="PR00237">
    <property type="entry name" value="GPCRRHODOPSN"/>
</dbReference>
<feature type="compositionally biased region" description="Low complexity" evidence="13">
    <location>
        <begin position="468"/>
        <end position="492"/>
    </location>
</feature>
<keyword evidence="7 14" id="KW-0472">Membrane</keyword>
<dbReference type="Pfam" id="PF00001">
    <property type="entry name" value="7tm_1"/>
    <property type="match status" value="1"/>
</dbReference>
<evidence type="ECO:0000256" key="9">
    <source>
        <dbReference type="ARBA" id="ARBA00023170"/>
    </source>
</evidence>
<feature type="transmembrane region" description="Helical" evidence="14">
    <location>
        <begin position="85"/>
        <end position="113"/>
    </location>
</feature>
<feature type="transmembrane region" description="Helical" evidence="14">
    <location>
        <begin position="201"/>
        <end position="223"/>
    </location>
</feature>
<feature type="compositionally biased region" description="Low complexity" evidence="13">
    <location>
        <begin position="48"/>
        <end position="76"/>
    </location>
</feature>
<evidence type="ECO:0000259" key="15">
    <source>
        <dbReference type="PROSITE" id="PS50262"/>
    </source>
</evidence>
<dbReference type="InterPro" id="IPR001418">
    <property type="entry name" value="Opioid_rcpt"/>
</dbReference>
<dbReference type="PROSITE" id="PS00237">
    <property type="entry name" value="G_PROTEIN_RECEP_F1_1"/>
    <property type="match status" value="1"/>
</dbReference>
<evidence type="ECO:0000256" key="4">
    <source>
        <dbReference type="ARBA" id="ARBA00022692"/>
    </source>
</evidence>
<evidence type="ECO:0000256" key="8">
    <source>
        <dbReference type="ARBA" id="ARBA00023139"/>
    </source>
</evidence>
<feature type="region of interest" description="Disordered" evidence="13">
    <location>
        <begin position="459"/>
        <end position="595"/>
    </location>
</feature>
<evidence type="ECO:0000256" key="6">
    <source>
        <dbReference type="ARBA" id="ARBA00023040"/>
    </source>
</evidence>
<comment type="similarity">
    <text evidence="2 12">Belongs to the G-protein coupled receptor 1 family.</text>
</comment>